<accession>A0A1M4V2B9</accession>
<dbReference type="PANTHER" id="PTHR30511:SF0">
    <property type="entry name" value="ALANINE RACEMASE, CATABOLIC-RELATED"/>
    <property type="match status" value="1"/>
</dbReference>
<evidence type="ECO:0000259" key="7">
    <source>
        <dbReference type="SMART" id="SM01005"/>
    </source>
</evidence>
<organism evidence="8 9">
    <name type="scientific">Fodinibius roseus</name>
    <dbReference type="NCBI Taxonomy" id="1194090"/>
    <lineage>
        <taxon>Bacteria</taxon>
        <taxon>Pseudomonadati</taxon>
        <taxon>Balneolota</taxon>
        <taxon>Balneolia</taxon>
        <taxon>Balneolales</taxon>
        <taxon>Balneolaceae</taxon>
        <taxon>Fodinibius</taxon>
    </lineage>
</organism>
<dbReference type="SUPFAM" id="SSF50621">
    <property type="entry name" value="Alanine racemase C-terminal domain-like"/>
    <property type="match status" value="1"/>
</dbReference>
<dbReference type="CDD" id="cd00430">
    <property type="entry name" value="PLPDE_III_AR"/>
    <property type="match status" value="1"/>
</dbReference>
<dbReference type="SMART" id="SM01005">
    <property type="entry name" value="Ala_racemase_C"/>
    <property type="match status" value="1"/>
</dbReference>
<feature type="modified residue" description="N6-(pyridoxal phosphate)lysine" evidence="4 5">
    <location>
        <position position="37"/>
    </location>
</feature>
<feature type="binding site" evidence="4 6">
    <location>
        <position position="136"/>
    </location>
    <ligand>
        <name>substrate</name>
    </ligand>
</feature>
<dbReference type="InterPro" id="IPR009006">
    <property type="entry name" value="Ala_racemase/Decarboxylase_C"/>
</dbReference>
<feature type="binding site" evidence="4 6">
    <location>
        <position position="325"/>
    </location>
    <ligand>
        <name>substrate</name>
    </ligand>
</feature>
<evidence type="ECO:0000256" key="6">
    <source>
        <dbReference type="PIRSR" id="PIRSR600821-52"/>
    </source>
</evidence>
<evidence type="ECO:0000256" key="3">
    <source>
        <dbReference type="ARBA" id="ARBA00023235"/>
    </source>
</evidence>
<evidence type="ECO:0000256" key="1">
    <source>
        <dbReference type="ARBA" id="ARBA00001933"/>
    </source>
</evidence>
<dbReference type="GO" id="GO:0008784">
    <property type="term" value="F:alanine racemase activity"/>
    <property type="evidence" value="ECO:0007669"/>
    <property type="project" value="UniProtKB-UniRule"/>
</dbReference>
<keyword evidence="3 4" id="KW-0413">Isomerase</keyword>
<dbReference type="HAMAP" id="MF_01201">
    <property type="entry name" value="Ala_racemase"/>
    <property type="match status" value="1"/>
</dbReference>
<dbReference type="GO" id="GO:0030632">
    <property type="term" value="P:D-alanine biosynthetic process"/>
    <property type="evidence" value="ECO:0007669"/>
    <property type="project" value="UniProtKB-UniRule"/>
</dbReference>
<dbReference type="RefSeq" id="WP_073059303.1">
    <property type="nucleotide sequence ID" value="NZ_FQUS01000002.1"/>
</dbReference>
<evidence type="ECO:0000313" key="9">
    <source>
        <dbReference type="Proteomes" id="UP000184041"/>
    </source>
</evidence>
<dbReference type="InterPro" id="IPR029066">
    <property type="entry name" value="PLP-binding_barrel"/>
</dbReference>
<dbReference type="Gene3D" id="2.40.37.10">
    <property type="entry name" value="Lyase, Ornithine Decarboxylase, Chain A, domain 1"/>
    <property type="match status" value="1"/>
</dbReference>
<sequence length="385" mass="43014">MQRHSSRIELSQSALQNNLDFIRRKTGEDAIISSVVKANAYGHGIPEFVPMAEKCGIRHFAVASSYEAEEVLEARTTDADVMIMGILYPEDLSWVIEQQVEFFVYDYNRLKRVIEVAEKIDKKARIHLELETGGNRTGLETGQLDAVIKQIKKHADQLILEGVCTHYAGIESLSNQPRIQQQRKQFGEMVDCIKSSGINPKMQHTACSAAALAFPETVMDLVRIGTAQYGLWPSPDIYNLHLLEENKVSDNPLQQVLSWKTDIMHLKEVAKGEFIGYGTAYCASRDMQIAVIPVGYGNGYTRSLSNRGHVLIRGKQAPIVGAVNMNVFMVDVTDIENVQIRDEVVMVGHQEKNAITIKSFTEVADAINNEFISRLPAAINRQVVP</sequence>
<dbReference type="AlphaFoldDB" id="A0A1M4V2B9"/>
<dbReference type="GO" id="GO:0005829">
    <property type="term" value="C:cytosol"/>
    <property type="evidence" value="ECO:0007669"/>
    <property type="project" value="TreeGrafter"/>
</dbReference>
<dbReference type="Proteomes" id="UP000184041">
    <property type="component" value="Unassembled WGS sequence"/>
</dbReference>
<dbReference type="EC" id="5.1.1.1" evidence="4"/>
<dbReference type="InterPro" id="IPR000821">
    <property type="entry name" value="Ala_racemase"/>
</dbReference>
<dbReference type="InterPro" id="IPR020622">
    <property type="entry name" value="Ala_racemase_pyridoxalP-BS"/>
</dbReference>
<dbReference type="STRING" id="1194090.SAMN05443144_102179"/>
<dbReference type="UniPathway" id="UPA00042">
    <property type="reaction ID" value="UER00497"/>
</dbReference>
<dbReference type="OrthoDB" id="9801978at2"/>
<comment type="function">
    <text evidence="4">Catalyzes the interconversion of L-alanine and D-alanine. May also act on other amino acids.</text>
</comment>
<gene>
    <name evidence="8" type="ORF">SAMN05443144_102179</name>
</gene>
<dbReference type="PANTHER" id="PTHR30511">
    <property type="entry name" value="ALANINE RACEMASE"/>
    <property type="match status" value="1"/>
</dbReference>
<comment type="cofactor">
    <cofactor evidence="1 4 5">
        <name>pyridoxal 5'-phosphate</name>
        <dbReference type="ChEBI" id="CHEBI:597326"/>
    </cofactor>
</comment>
<evidence type="ECO:0000256" key="5">
    <source>
        <dbReference type="PIRSR" id="PIRSR600821-50"/>
    </source>
</evidence>
<dbReference type="Gene3D" id="3.20.20.10">
    <property type="entry name" value="Alanine racemase"/>
    <property type="match status" value="1"/>
</dbReference>
<comment type="pathway">
    <text evidence="4">Amino-acid biosynthesis; D-alanine biosynthesis; D-alanine from L-alanine: step 1/1.</text>
</comment>
<protein>
    <recommendedName>
        <fullName evidence="4">Alanine racemase</fullName>
        <ecNumber evidence="4">5.1.1.1</ecNumber>
    </recommendedName>
</protein>
<feature type="active site" description="Proton acceptor; specific for D-alanine" evidence="4">
    <location>
        <position position="37"/>
    </location>
</feature>
<feature type="domain" description="Alanine racemase C-terminal" evidence="7">
    <location>
        <begin position="256"/>
        <end position="384"/>
    </location>
</feature>
<dbReference type="Pfam" id="PF01168">
    <property type="entry name" value="Ala_racemase_N"/>
    <property type="match status" value="1"/>
</dbReference>
<feature type="active site" description="Proton acceptor; specific for L-alanine" evidence="4">
    <location>
        <position position="277"/>
    </location>
</feature>
<dbReference type="Pfam" id="PF00842">
    <property type="entry name" value="Ala_racemase_C"/>
    <property type="match status" value="1"/>
</dbReference>
<evidence type="ECO:0000256" key="2">
    <source>
        <dbReference type="ARBA" id="ARBA00022898"/>
    </source>
</evidence>
<keyword evidence="2 4" id="KW-0663">Pyridoxal phosphate</keyword>
<dbReference type="PRINTS" id="PR00992">
    <property type="entry name" value="ALARACEMASE"/>
</dbReference>
<evidence type="ECO:0000256" key="4">
    <source>
        <dbReference type="HAMAP-Rule" id="MF_01201"/>
    </source>
</evidence>
<name>A0A1M4V2B9_9BACT</name>
<dbReference type="InterPro" id="IPR001608">
    <property type="entry name" value="Ala_racemase_N"/>
</dbReference>
<proteinExistence type="inferred from homology"/>
<dbReference type="SUPFAM" id="SSF51419">
    <property type="entry name" value="PLP-binding barrel"/>
    <property type="match status" value="1"/>
</dbReference>
<dbReference type="GO" id="GO:0030170">
    <property type="term" value="F:pyridoxal phosphate binding"/>
    <property type="evidence" value="ECO:0007669"/>
    <property type="project" value="UniProtKB-UniRule"/>
</dbReference>
<dbReference type="InterPro" id="IPR011079">
    <property type="entry name" value="Ala_racemase_C"/>
</dbReference>
<comment type="similarity">
    <text evidence="4">Belongs to the alanine racemase family.</text>
</comment>
<dbReference type="NCBIfam" id="TIGR00492">
    <property type="entry name" value="alr"/>
    <property type="match status" value="1"/>
</dbReference>
<keyword evidence="9" id="KW-1185">Reference proteome</keyword>
<reference evidence="8 9" key="1">
    <citation type="submission" date="2016-11" db="EMBL/GenBank/DDBJ databases">
        <authorList>
            <person name="Jaros S."/>
            <person name="Januszkiewicz K."/>
            <person name="Wedrychowicz H."/>
        </authorList>
    </citation>
    <scope>NUCLEOTIDE SEQUENCE [LARGE SCALE GENOMIC DNA]</scope>
    <source>
        <strain evidence="8 9">DSM 21986</strain>
    </source>
</reference>
<evidence type="ECO:0000313" key="8">
    <source>
        <dbReference type="EMBL" id="SHE63013.1"/>
    </source>
</evidence>
<comment type="catalytic activity">
    <reaction evidence="4">
        <text>L-alanine = D-alanine</text>
        <dbReference type="Rhea" id="RHEA:20249"/>
        <dbReference type="ChEBI" id="CHEBI:57416"/>
        <dbReference type="ChEBI" id="CHEBI:57972"/>
        <dbReference type="EC" id="5.1.1.1"/>
    </reaction>
</comment>
<dbReference type="EMBL" id="FQUS01000002">
    <property type="protein sequence ID" value="SHE63013.1"/>
    <property type="molecule type" value="Genomic_DNA"/>
</dbReference>
<dbReference type="PROSITE" id="PS00395">
    <property type="entry name" value="ALANINE_RACEMASE"/>
    <property type="match status" value="1"/>
</dbReference>